<dbReference type="PROSITE" id="PS51104">
    <property type="entry name" value="PTS_EIIC_TYPE_2"/>
    <property type="match status" value="1"/>
</dbReference>
<dbReference type="InterPro" id="IPR050864">
    <property type="entry name" value="Bacterial_PTS_Sugar_Transport"/>
</dbReference>
<accession>A0A8B5VXH1</accession>
<dbReference type="GO" id="GO:0009401">
    <property type="term" value="P:phosphoenolpyruvate-dependent sugar phosphotransferase system"/>
    <property type="evidence" value="ECO:0007669"/>
    <property type="project" value="UniProtKB-KW"/>
</dbReference>
<evidence type="ECO:0000256" key="7">
    <source>
        <dbReference type="ARBA" id="ARBA00022989"/>
    </source>
</evidence>
<dbReference type="Proteomes" id="UP000316316">
    <property type="component" value="Unassembled WGS sequence"/>
</dbReference>
<feature type="transmembrane region" description="Helical" evidence="9">
    <location>
        <begin position="220"/>
        <end position="244"/>
    </location>
</feature>
<keyword evidence="6 9" id="KW-0812">Transmembrane</keyword>
<keyword evidence="3" id="KW-1003">Cell membrane</keyword>
<comment type="caution">
    <text evidence="11">The sequence shown here is derived from an EMBL/GenBank/DDBJ whole genome shotgun (WGS) entry which is preliminary data.</text>
</comment>
<gene>
    <name evidence="11" type="ORF">AUF17_17440</name>
</gene>
<dbReference type="InterPro" id="IPR013014">
    <property type="entry name" value="PTS_EIIC_2"/>
</dbReference>
<dbReference type="PANTHER" id="PTHR30505:SF0">
    <property type="entry name" value="FRUCTOSE-LIKE PTS SYSTEM EIIBC COMPONENT-RELATED"/>
    <property type="match status" value="1"/>
</dbReference>
<feature type="transmembrane region" description="Helical" evidence="9">
    <location>
        <begin position="129"/>
        <end position="152"/>
    </location>
</feature>
<comment type="subcellular location">
    <subcellularLocation>
        <location evidence="1">Cell inner membrane</location>
        <topology evidence="1">Multi-pass membrane protein</topology>
    </subcellularLocation>
</comment>
<evidence type="ECO:0000256" key="4">
    <source>
        <dbReference type="ARBA" id="ARBA00022597"/>
    </source>
</evidence>
<feature type="transmembrane region" description="Helical" evidence="9">
    <location>
        <begin position="21"/>
        <end position="39"/>
    </location>
</feature>
<sequence length="366" mass="37149">MNDLVKILKDTKKHLMTGVSYMIPFVVTGGVILAVSVLLSGETAVPDAGALGKIAQIGVAGLGLMVPILSGFIAFSISDRAALAPGIIGGYLANSIGAGFIGGLISGLLAGIVVFYLKKIKVPSVLRSVMPIFIIPLIGSLIVSGIVLFIIGEPIAALMKSLTGFLEGMGTGNIVVLAFVLGAMNNIDMGGPIGKVSYGFGTAMLSNIDPATGLPTESSLMIMAAVGVSCAIPAIACGLSTLIFKKKFTPEEREAGKASLIMGFVSISEGAIPFAATDPFRVIPSLVVGGGTGAVIAVLLGAGNPAPWGGLIVAPVVNNPFAYVLAIVVGSMIGAVLMGVLKKVPSAEEQAIQTADEDIDLDIEIM</sequence>
<dbReference type="InterPro" id="IPR006327">
    <property type="entry name" value="PTS_IIC_fruc"/>
</dbReference>
<organism evidence="11 12">
    <name type="scientific">Enterococcus avium</name>
    <name type="common">Streptococcus avium</name>
    <dbReference type="NCBI Taxonomy" id="33945"/>
    <lineage>
        <taxon>Bacteria</taxon>
        <taxon>Bacillati</taxon>
        <taxon>Bacillota</taxon>
        <taxon>Bacilli</taxon>
        <taxon>Lactobacillales</taxon>
        <taxon>Enterococcaceae</taxon>
        <taxon>Enterococcus</taxon>
    </lineage>
</organism>
<dbReference type="GO" id="GO:0005886">
    <property type="term" value="C:plasma membrane"/>
    <property type="evidence" value="ECO:0007669"/>
    <property type="project" value="UniProtKB-SubCell"/>
</dbReference>
<dbReference type="EMBL" id="PDXQ01000002">
    <property type="protein sequence ID" value="TRZ28499.1"/>
    <property type="molecule type" value="Genomic_DNA"/>
</dbReference>
<reference evidence="11 12" key="1">
    <citation type="submission" date="2017-10" db="EMBL/GenBank/DDBJ databases">
        <title>FDA dAtabase for Regulatory Grade micrObial Sequences (FDA-ARGOS): Supporting development and validation of Infectious Disease Dx tests.</title>
        <authorList>
            <person name="Campos J."/>
            <person name="Goldberg B."/>
            <person name="Tallon L.J."/>
            <person name="Sadzewicz L."/>
            <person name="Sengamalay N."/>
            <person name="Ott S."/>
            <person name="Godinez A."/>
            <person name="Nagaraj S."/>
            <person name="Vyas G."/>
            <person name="Aluvathingal J."/>
            <person name="Nadendla S."/>
            <person name="Geyer C."/>
            <person name="Nandy P."/>
            <person name="Hobson J."/>
            <person name="Sichtig H."/>
        </authorList>
    </citation>
    <scope>NUCLEOTIDE SEQUENCE [LARGE SCALE GENOMIC DNA]</scope>
    <source>
        <strain evidence="11 12">FDAARGOS_185</strain>
    </source>
</reference>
<dbReference type="GO" id="GO:0005351">
    <property type="term" value="F:carbohydrate:proton symporter activity"/>
    <property type="evidence" value="ECO:0007669"/>
    <property type="project" value="InterPro"/>
</dbReference>
<evidence type="ECO:0000256" key="1">
    <source>
        <dbReference type="ARBA" id="ARBA00004429"/>
    </source>
</evidence>
<evidence type="ECO:0000256" key="8">
    <source>
        <dbReference type="ARBA" id="ARBA00023136"/>
    </source>
</evidence>
<dbReference type="GO" id="GO:0090563">
    <property type="term" value="F:protein-phosphocysteine-sugar phosphotransferase activity"/>
    <property type="evidence" value="ECO:0007669"/>
    <property type="project" value="TreeGrafter"/>
</dbReference>
<keyword evidence="5" id="KW-0598">Phosphotransferase system</keyword>
<dbReference type="Pfam" id="PF02378">
    <property type="entry name" value="PTS_EIIC"/>
    <property type="match status" value="1"/>
</dbReference>
<feature type="transmembrane region" description="Helical" evidence="9">
    <location>
        <begin position="321"/>
        <end position="341"/>
    </location>
</feature>
<proteinExistence type="predicted"/>
<protein>
    <submittedName>
        <fullName evidence="11">PTS fructose-like transporter subunit EIIC</fullName>
    </submittedName>
</protein>
<keyword evidence="2" id="KW-0813">Transport</keyword>
<evidence type="ECO:0000256" key="2">
    <source>
        <dbReference type="ARBA" id="ARBA00022448"/>
    </source>
</evidence>
<evidence type="ECO:0000313" key="12">
    <source>
        <dbReference type="Proteomes" id="UP000316316"/>
    </source>
</evidence>
<keyword evidence="4" id="KW-0762">Sugar transport</keyword>
<feature type="transmembrane region" description="Helical" evidence="9">
    <location>
        <begin position="164"/>
        <end position="184"/>
    </location>
</feature>
<evidence type="ECO:0000256" key="9">
    <source>
        <dbReference type="SAM" id="Phobius"/>
    </source>
</evidence>
<feature type="transmembrane region" description="Helical" evidence="9">
    <location>
        <begin position="54"/>
        <end position="75"/>
    </location>
</feature>
<dbReference type="InterPro" id="IPR003352">
    <property type="entry name" value="PTS_EIIC"/>
</dbReference>
<dbReference type="AlphaFoldDB" id="A0A8B5VXH1"/>
<evidence type="ECO:0000256" key="5">
    <source>
        <dbReference type="ARBA" id="ARBA00022683"/>
    </source>
</evidence>
<dbReference type="GO" id="GO:0008982">
    <property type="term" value="F:protein-N(PI)-phosphohistidine-sugar phosphotransferase activity"/>
    <property type="evidence" value="ECO:0007669"/>
    <property type="project" value="InterPro"/>
</dbReference>
<keyword evidence="8 9" id="KW-0472">Membrane</keyword>
<dbReference type="RefSeq" id="WP_144325688.1">
    <property type="nucleotide sequence ID" value="NZ_PDXQ01000002.1"/>
</dbReference>
<feature type="domain" description="PTS EIIC type-2" evidence="10">
    <location>
        <begin position="11"/>
        <end position="351"/>
    </location>
</feature>
<evidence type="ECO:0000256" key="6">
    <source>
        <dbReference type="ARBA" id="ARBA00022692"/>
    </source>
</evidence>
<evidence type="ECO:0000259" key="10">
    <source>
        <dbReference type="PROSITE" id="PS51104"/>
    </source>
</evidence>
<dbReference type="NCBIfam" id="TIGR01427">
    <property type="entry name" value="PTS_IIC_fructo"/>
    <property type="match status" value="1"/>
</dbReference>
<evidence type="ECO:0000256" key="3">
    <source>
        <dbReference type="ARBA" id="ARBA00022475"/>
    </source>
</evidence>
<dbReference type="NCBIfam" id="NF007787">
    <property type="entry name" value="PRK10478.1"/>
    <property type="match status" value="1"/>
</dbReference>
<feature type="transmembrane region" description="Helical" evidence="9">
    <location>
        <begin position="96"/>
        <end position="117"/>
    </location>
</feature>
<feature type="transmembrane region" description="Helical" evidence="9">
    <location>
        <begin position="282"/>
        <end position="301"/>
    </location>
</feature>
<evidence type="ECO:0000313" key="11">
    <source>
        <dbReference type="EMBL" id="TRZ28499.1"/>
    </source>
</evidence>
<dbReference type="PANTHER" id="PTHR30505">
    <property type="entry name" value="FRUCTOSE-LIKE PERMEASE"/>
    <property type="match status" value="1"/>
</dbReference>
<keyword evidence="7 9" id="KW-1133">Transmembrane helix</keyword>
<name>A0A8B5VXH1_ENTAV</name>